<sequence>MGSVLWNGSVFLPYAKSINQDIRLFGAHHNDGVNNIALIKSLQYSLPPMDPNYSGRVIKNYHYFINLILAAIQKVTQIDPFILYFGIAPTVMIIILSILVYFFVLTQAGKLPAVLAILFVNFLGNYYYLGPLLGSVNLHPSIAWMDEYSTRLVNYQLLSSYILLMVLLLFLIRRRPAVLVGLISGLLMGFKVYAWILWELGLLAFSWRNKYFFRAFLWSVLFSLPVGWLLYQPGGQATFIFKPLWIIKSMYESPDRFNLVAWELARQTYLSIRNYLGIFKLYFQGVVAFLIINFGPRLLGFFAPKNYLLKILTFLGIILPLLLAQSGSSWNVIQFSYYSVFFLSLLLAISLSRFPRLVVVLFILISLPSALYINSQYLNPPYTVSYSRGFVQALDTLARLPQGTVLSHPSYSTNAVVSALSSKPVFIAESMILTSSSIDTRPRQQFRDKFFSGMTLQPKDFLSENNISYIISPQYIDISKYMLLPIFQNSEVIIYSTQ</sequence>
<feature type="transmembrane region" description="Helical" evidence="1">
    <location>
        <begin position="275"/>
        <end position="295"/>
    </location>
</feature>
<reference evidence="2 3" key="1">
    <citation type="journal article" date="2015" name="Nature">
        <title>rRNA introns, odd ribosomes, and small enigmatic genomes across a large radiation of phyla.</title>
        <authorList>
            <person name="Brown C.T."/>
            <person name="Hug L.A."/>
            <person name="Thomas B.C."/>
            <person name="Sharon I."/>
            <person name="Castelle C.J."/>
            <person name="Singh A."/>
            <person name="Wilkins M.J."/>
            <person name="Williams K.H."/>
            <person name="Banfield J.F."/>
        </authorList>
    </citation>
    <scope>NUCLEOTIDE SEQUENCE [LARGE SCALE GENOMIC DNA]</scope>
</reference>
<evidence type="ECO:0000313" key="2">
    <source>
        <dbReference type="EMBL" id="KKU58497.1"/>
    </source>
</evidence>
<gene>
    <name evidence="2" type="ORF">UX80_C0002G0032</name>
</gene>
<feature type="transmembrane region" description="Helical" evidence="1">
    <location>
        <begin position="211"/>
        <end position="231"/>
    </location>
</feature>
<accession>A0A0G1RN11</accession>
<proteinExistence type="predicted"/>
<feature type="transmembrane region" description="Helical" evidence="1">
    <location>
        <begin position="153"/>
        <end position="172"/>
    </location>
</feature>
<dbReference type="STRING" id="1618358.UX80_C0002G0032"/>
<keyword evidence="1" id="KW-0472">Membrane</keyword>
<evidence type="ECO:0000313" key="3">
    <source>
        <dbReference type="Proteomes" id="UP000034307"/>
    </source>
</evidence>
<feature type="transmembrane region" description="Helical" evidence="1">
    <location>
        <begin position="111"/>
        <end position="129"/>
    </location>
</feature>
<feature type="transmembrane region" description="Helical" evidence="1">
    <location>
        <begin position="307"/>
        <end position="323"/>
    </location>
</feature>
<comment type="caution">
    <text evidence="2">The sequence shown here is derived from an EMBL/GenBank/DDBJ whole genome shotgun (WGS) entry which is preliminary data.</text>
</comment>
<keyword evidence="1" id="KW-1133">Transmembrane helix</keyword>
<dbReference type="EMBL" id="LCNO01000002">
    <property type="protein sequence ID" value="KKU58497.1"/>
    <property type="molecule type" value="Genomic_DNA"/>
</dbReference>
<dbReference type="AlphaFoldDB" id="A0A0G1RN11"/>
<organism evidence="2 3">
    <name type="scientific">Candidatus Amesbacteria bacterium GW2011_GWA2_47_11b</name>
    <dbReference type="NCBI Taxonomy" id="1618358"/>
    <lineage>
        <taxon>Bacteria</taxon>
        <taxon>Candidatus Amesiibacteriota</taxon>
    </lineage>
</organism>
<dbReference type="Proteomes" id="UP000034307">
    <property type="component" value="Unassembled WGS sequence"/>
</dbReference>
<name>A0A0G1RN11_9BACT</name>
<evidence type="ECO:0000256" key="1">
    <source>
        <dbReference type="SAM" id="Phobius"/>
    </source>
</evidence>
<keyword evidence="1" id="KW-0812">Transmembrane</keyword>
<evidence type="ECO:0008006" key="4">
    <source>
        <dbReference type="Google" id="ProtNLM"/>
    </source>
</evidence>
<protein>
    <recommendedName>
        <fullName evidence="4">Glycosyltransferase RgtA/B/C/D-like domain-containing protein</fullName>
    </recommendedName>
</protein>
<feature type="transmembrane region" description="Helical" evidence="1">
    <location>
        <begin position="179"/>
        <end position="205"/>
    </location>
</feature>
<feature type="transmembrane region" description="Helical" evidence="1">
    <location>
        <begin position="81"/>
        <end position="104"/>
    </location>
</feature>
<feature type="transmembrane region" description="Helical" evidence="1">
    <location>
        <begin position="335"/>
        <end position="351"/>
    </location>
</feature>